<dbReference type="AlphaFoldDB" id="J0WNC8"/>
<sequence length="410" mass="45045">MANPLIEPVVLRRRQDRPALYFHDGEAQMAGGELFLLPPTRATPTAVPPTPSTLKPSGSALRHPPVTLSATIAVAPSEVRQCHSRCWKPPGALIKAYERGPRAVREVLMMLPSSHRCLVVEPRLGGSGEASSFVERVSEPRVDSTLESHAAWMPAHSKDQSRREAVIEYWSWVIHDTRVSFMNGTGEQVKGNHVAVKPPLLAARDRGLVPGNIGVVRCWSMTLSRPVSTAPALEISLGINEWSRRSGSPEAEDDMPSLTLQSMVEAAKRADPRVGSASLGRRAVPPTSASALQRLHEVLHLLWHGAGARLPPPVPIPCSFVDICMSARVPIRFMSAPSKPRRLYLRGHRRPRPSSASTPIVPLINLCRRCRRCSVHDDFVEVEALRSLLHSSCGFDIKVCFLADSPAWQR</sequence>
<proteinExistence type="predicted"/>
<keyword evidence="2" id="KW-1185">Reference proteome</keyword>
<dbReference type="EMBL" id="JH688059">
    <property type="protein sequence ID" value="EJD33880.1"/>
    <property type="molecule type" value="Genomic_DNA"/>
</dbReference>
<organism evidence="1 2">
    <name type="scientific">Auricularia subglabra (strain TFB-10046 / SS5)</name>
    <name type="common">White-rot fungus</name>
    <name type="synonym">Auricularia delicata (strain TFB10046)</name>
    <dbReference type="NCBI Taxonomy" id="717982"/>
    <lineage>
        <taxon>Eukaryota</taxon>
        <taxon>Fungi</taxon>
        <taxon>Dikarya</taxon>
        <taxon>Basidiomycota</taxon>
        <taxon>Agaricomycotina</taxon>
        <taxon>Agaricomycetes</taxon>
        <taxon>Auriculariales</taxon>
        <taxon>Auriculariaceae</taxon>
        <taxon>Auricularia</taxon>
    </lineage>
</organism>
<protein>
    <submittedName>
        <fullName evidence="1">Uncharacterized protein</fullName>
    </submittedName>
</protein>
<reference evidence="2" key="1">
    <citation type="journal article" date="2012" name="Science">
        <title>The Paleozoic origin of enzymatic lignin decomposition reconstructed from 31 fungal genomes.</title>
        <authorList>
            <person name="Floudas D."/>
            <person name="Binder M."/>
            <person name="Riley R."/>
            <person name="Barry K."/>
            <person name="Blanchette R.A."/>
            <person name="Henrissat B."/>
            <person name="Martinez A.T."/>
            <person name="Otillar R."/>
            <person name="Spatafora J.W."/>
            <person name="Yadav J.S."/>
            <person name="Aerts A."/>
            <person name="Benoit I."/>
            <person name="Boyd A."/>
            <person name="Carlson A."/>
            <person name="Copeland A."/>
            <person name="Coutinho P.M."/>
            <person name="de Vries R.P."/>
            <person name="Ferreira P."/>
            <person name="Findley K."/>
            <person name="Foster B."/>
            <person name="Gaskell J."/>
            <person name="Glotzer D."/>
            <person name="Gorecki P."/>
            <person name="Heitman J."/>
            <person name="Hesse C."/>
            <person name="Hori C."/>
            <person name="Igarashi K."/>
            <person name="Jurgens J.A."/>
            <person name="Kallen N."/>
            <person name="Kersten P."/>
            <person name="Kohler A."/>
            <person name="Kuees U."/>
            <person name="Kumar T.K.A."/>
            <person name="Kuo A."/>
            <person name="LaButti K."/>
            <person name="Larrondo L.F."/>
            <person name="Lindquist E."/>
            <person name="Ling A."/>
            <person name="Lombard V."/>
            <person name="Lucas S."/>
            <person name="Lundell T."/>
            <person name="Martin R."/>
            <person name="McLaughlin D.J."/>
            <person name="Morgenstern I."/>
            <person name="Morin E."/>
            <person name="Murat C."/>
            <person name="Nagy L.G."/>
            <person name="Nolan M."/>
            <person name="Ohm R.A."/>
            <person name="Patyshakuliyeva A."/>
            <person name="Rokas A."/>
            <person name="Ruiz-Duenas F.J."/>
            <person name="Sabat G."/>
            <person name="Salamov A."/>
            <person name="Samejima M."/>
            <person name="Schmutz J."/>
            <person name="Slot J.C."/>
            <person name="St John F."/>
            <person name="Stenlid J."/>
            <person name="Sun H."/>
            <person name="Sun S."/>
            <person name="Syed K."/>
            <person name="Tsang A."/>
            <person name="Wiebenga A."/>
            <person name="Young D."/>
            <person name="Pisabarro A."/>
            <person name="Eastwood D.C."/>
            <person name="Martin F."/>
            <person name="Cullen D."/>
            <person name="Grigoriev I.V."/>
            <person name="Hibbett D.S."/>
        </authorList>
    </citation>
    <scope>NUCLEOTIDE SEQUENCE [LARGE SCALE GENOMIC DNA]</scope>
    <source>
        <strain evidence="2">TFB10046</strain>
    </source>
</reference>
<dbReference type="InParanoid" id="J0WNC8"/>
<accession>J0WNC8</accession>
<evidence type="ECO:0000313" key="1">
    <source>
        <dbReference type="EMBL" id="EJD33880.1"/>
    </source>
</evidence>
<dbReference type="KEGG" id="adl:AURDEDRAFT_177054"/>
<name>J0WNC8_AURST</name>
<dbReference type="Proteomes" id="UP000006514">
    <property type="component" value="Unassembled WGS sequence"/>
</dbReference>
<gene>
    <name evidence="1" type="ORF">AURDEDRAFT_177054</name>
</gene>
<evidence type="ECO:0000313" key="2">
    <source>
        <dbReference type="Proteomes" id="UP000006514"/>
    </source>
</evidence>